<dbReference type="GO" id="GO:0004222">
    <property type="term" value="F:metalloendopeptidase activity"/>
    <property type="evidence" value="ECO:0007669"/>
    <property type="project" value="InterPro"/>
</dbReference>
<keyword evidence="2" id="KW-0812">Transmembrane</keyword>
<comment type="caution">
    <text evidence="1">Lacks conserved residue(s) required for the propagation of feature annotation.</text>
</comment>
<keyword evidence="2" id="KW-1133">Transmembrane helix</keyword>
<evidence type="ECO:0000256" key="1">
    <source>
        <dbReference type="PROSITE-ProRule" id="PRU00276"/>
    </source>
</evidence>
<feature type="active site" evidence="1">
    <location>
        <position position="365"/>
    </location>
</feature>
<dbReference type="PANTHER" id="PTHR45702:SF2">
    <property type="entry name" value="KUZBANIAN, ISOFORM A"/>
    <property type="match status" value="1"/>
</dbReference>
<proteinExistence type="predicted"/>
<evidence type="ECO:0000259" key="4">
    <source>
        <dbReference type="PROSITE" id="PS50215"/>
    </source>
</evidence>
<dbReference type="Pfam" id="PF13688">
    <property type="entry name" value="Reprolysin_5"/>
    <property type="match status" value="1"/>
</dbReference>
<dbReference type="InterPro" id="IPR024079">
    <property type="entry name" value="MetalloPept_cat_dom_sf"/>
</dbReference>
<dbReference type="InterPro" id="IPR001762">
    <property type="entry name" value="Disintegrin_dom"/>
</dbReference>
<dbReference type="SMART" id="SM00050">
    <property type="entry name" value="DISIN"/>
    <property type="match status" value="1"/>
</dbReference>
<feature type="binding site" evidence="1">
    <location>
        <position position="364"/>
    </location>
    <ligand>
        <name>Zn(2+)</name>
        <dbReference type="ChEBI" id="CHEBI:29105"/>
        <note>catalytic</note>
    </ligand>
</feature>
<accession>A0A8X6IJJ3</accession>
<dbReference type="InterPro" id="IPR051489">
    <property type="entry name" value="ADAM_Metalloproteinase"/>
</dbReference>
<dbReference type="GO" id="GO:0006509">
    <property type="term" value="P:membrane protein ectodomain proteolysis"/>
    <property type="evidence" value="ECO:0007669"/>
    <property type="project" value="TreeGrafter"/>
</dbReference>
<keyword evidence="2" id="KW-0472">Membrane</keyword>
<organism evidence="5 6">
    <name type="scientific">Trichonephila inaurata madagascariensis</name>
    <dbReference type="NCBI Taxonomy" id="2747483"/>
    <lineage>
        <taxon>Eukaryota</taxon>
        <taxon>Metazoa</taxon>
        <taxon>Ecdysozoa</taxon>
        <taxon>Arthropoda</taxon>
        <taxon>Chelicerata</taxon>
        <taxon>Arachnida</taxon>
        <taxon>Araneae</taxon>
        <taxon>Araneomorphae</taxon>
        <taxon>Entelegynae</taxon>
        <taxon>Araneoidea</taxon>
        <taxon>Nephilidae</taxon>
        <taxon>Trichonephila</taxon>
        <taxon>Trichonephila inaurata</taxon>
    </lineage>
</organism>
<reference evidence="5" key="1">
    <citation type="submission" date="2020-08" db="EMBL/GenBank/DDBJ databases">
        <title>Multicomponent nature underlies the extraordinary mechanical properties of spider dragline silk.</title>
        <authorList>
            <person name="Kono N."/>
            <person name="Nakamura H."/>
            <person name="Mori M."/>
            <person name="Yoshida Y."/>
            <person name="Ohtoshi R."/>
            <person name="Malay A.D."/>
            <person name="Moran D.A.P."/>
            <person name="Tomita M."/>
            <person name="Numata K."/>
            <person name="Arakawa K."/>
        </authorList>
    </citation>
    <scope>NUCLEOTIDE SEQUENCE</scope>
</reference>
<dbReference type="PROSITE" id="PS50215">
    <property type="entry name" value="ADAM_MEPRO"/>
    <property type="match status" value="1"/>
</dbReference>
<feature type="transmembrane region" description="Helical" evidence="2">
    <location>
        <begin position="632"/>
        <end position="656"/>
    </location>
</feature>
<feature type="domain" description="Peptidase M12B" evidence="4">
    <location>
        <begin position="194"/>
        <end position="422"/>
    </location>
</feature>
<evidence type="ECO:0000259" key="3">
    <source>
        <dbReference type="PROSITE" id="PS50214"/>
    </source>
</evidence>
<dbReference type="EMBL" id="BMAV01026137">
    <property type="protein sequence ID" value="GFS47747.1"/>
    <property type="molecule type" value="Genomic_DNA"/>
</dbReference>
<keyword evidence="1" id="KW-0862">Zinc</keyword>
<protein>
    <submittedName>
        <fullName evidence="5">Disintegrin and metalloproteinase domain-containing protein 10</fullName>
    </submittedName>
</protein>
<dbReference type="Proteomes" id="UP000886998">
    <property type="component" value="Unassembled WGS sequence"/>
</dbReference>
<feature type="domain" description="Disintegrin" evidence="3">
    <location>
        <begin position="431"/>
        <end position="531"/>
    </location>
</feature>
<dbReference type="AlphaFoldDB" id="A0A8X6IJJ3"/>
<dbReference type="PANTHER" id="PTHR45702">
    <property type="entry name" value="ADAM10/ADAM17 METALLOPEPTIDASE FAMILY MEMBER"/>
    <property type="match status" value="1"/>
</dbReference>
<dbReference type="Gene3D" id="4.10.70.10">
    <property type="entry name" value="Disintegrin domain"/>
    <property type="match status" value="1"/>
</dbReference>
<dbReference type="OrthoDB" id="6414084at2759"/>
<evidence type="ECO:0000313" key="6">
    <source>
        <dbReference type="Proteomes" id="UP000886998"/>
    </source>
</evidence>
<evidence type="ECO:0000256" key="2">
    <source>
        <dbReference type="SAM" id="Phobius"/>
    </source>
</evidence>
<gene>
    <name evidence="5" type="primary">sup-17_1</name>
    <name evidence="5" type="ORF">TNIN_233121</name>
</gene>
<comment type="caution">
    <text evidence="5">The sequence shown here is derived from an EMBL/GenBank/DDBJ whole genome shotgun (WGS) entry which is preliminary data.</text>
</comment>
<feature type="binding site" evidence="1">
    <location>
        <position position="374"/>
    </location>
    <ligand>
        <name>Zn(2+)</name>
        <dbReference type="ChEBI" id="CHEBI:29105"/>
        <note>catalytic</note>
    </ligand>
</feature>
<sequence length="660" mass="75339">MHLKLTYGHDIKAYEIINPVIKEANANRNTHRVKGNNFDKEFDAEVQFIAFNKSFHLLLYEDLQFQKVQIESYRSYKSSEHFQASSNYYEGTLKDSGFDSRVSGYIKDGIFSGIIAENETVYVLESADFFHPFNNSGNTVIYESVDVTNFEEYQAFGDNDNEPLKRNMFPYRSKRDSEHYFKGINRTHNPGEHYACRIEMVADHSLYEYFNKNIYIVSAFLYLHAKYADSVFRRTDFDGTGVPDNIRIVVEKIFIYESLNDPNYPMAEASSLFDFLTKFARRTQYFCLSICMCYRRYSSRAVGNAYKPTPGIKGLPGGICQEPLYFRSEGFKYVKMNFNTAVVTIISTNGKVLPLITTLLAITHEIGHSFGSDHDVPTNLFCSPGGDKGHYLMHPTTTKKMKELSNVFSLCSRRDMYKIITERGHCLKVYPSTCGNGIREGNEECDCGWEKICKYLDSCCTPFDAKAPEKGCTFRNKTEAVCSPKESPCCNKDCTINRQKDKICYESDTSCYISYCDQESAVCPIPEKARDAYPCLKSSKTCHQGFCNSSVCLDNNLEECKCAEWHYFCFVCCLKDKKCVPAHNIGLLTPWNSPFVQVEGTPCNGSEHNRCDGTGRCINVKTRVEVDSGEKAMWWALAILVLVILVLLSIFIYLLIKHLK</sequence>
<dbReference type="GO" id="GO:0046872">
    <property type="term" value="F:metal ion binding"/>
    <property type="evidence" value="ECO:0007669"/>
    <property type="project" value="UniProtKB-KW"/>
</dbReference>
<dbReference type="GO" id="GO:0005886">
    <property type="term" value="C:plasma membrane"/>
    <property type="evidence" value="ECO:0007669"/>
    <property type="project" value="TreeGrafter"/>
</dbReference>
<dbReference type="InterPro" id="IPR036436">
    <property type="entry name" value="Disintegrin_dom_sf"/>
</dbReference>
<dbReference type="SUPFAM" id="SSF55486">
    <property type="entry name" value="Metalloproteases ('zincins'), catalytic domain"/>
    <property type="match status" value="1"/>
</dbReference>
<keyword evidence="6" id="KW-1185">Reference proteome</keyword>
<dbReference type="PROSITE" id="PS50214">
    <property type="entry name" value="DISINTEGRIN_2"/>
    <property type="match status" value="1"/>
</dbReference>
<name>A0A8X6IJJ3_9ARAC</name>
<feature type="binding site" evidence="1">
    <location>
        <position position="368"/>
    </location>
    <ligand>
        <name>Zn(2+)</name>
        <dbReference type="ChEBI" id="CHEBI:29105"/>
        <note>catalytic</note>
    </ligand>
</feature>
<dbReference type="GO" id="GO:0007219">
    <property type="term" value="P:Notch signaling pathway"/>
    <property type="evidence" value="ECO:0007669"/>
    <property type="project" value="TreeGrafter"/>
</dbReference>
<keyword evidence="1" id="KW-0479">Metal-binding</keyword>
<dbReference type="InterPro" id="IPR001590">
    <property type="entry name" value="Peptidase_M12B"/>
</dbReference>
<evidence type="ECO:0000313" key="5">
    <source>
        <dbReference type="EMBL" id="GFS47747.1"/>
    </source>
</evidence>
<dbReference type="Gene3D" id="3.40.390.10">
    <property type="entry name" value="Collagenase (Catalytic Domain)"/>
    <property type="match status" value="1"/>
</dbReference>